<organism evidence="3 4">
    <name type="scientific">Mycobacterium gordonae</name>
    <dbReference type="NCBI Taxonomy" id="1778"/>
    <lineage>
        <taxon>Bacteria</taxon>
        <taxon>Bacillati</taxon>
        <taxon>Actinomycetota</taxon>
        <taxon>Actinomycetes</taxon>
        <taxon>Mycobacteriales</taxon>
        <taxon>Mycobacteriaceae</taxon>
        <taxon>Mycobacterium</taxon>
    </lineage>
</organism>
<dbReference type="SUPFAM" id="SSF52402">
    <property type="entry name" value="Adenine nucleotide alpha hydrolases-like"/>
    <property type="match status" value="1"/>
</dbReference>
<dbReference type="InterPro" id="IPR006016">
    <property type="entry name" value="UspA"/>
</dbReference>
<protein>
    <submittedName>
        <fullName evidence="3">Universal stress protein</fullName>
    </submittedName>
</protein>
<dbReference type="InterPro" id="IPR014729">
    <property type="entry name" value="Rossmann-like_a/b/a_fold"/>
</dbReference>
<sequence>MTSRESGPAVVVGIDGSRTALHAALWAIDEAVARDVPLRLVYVIESPPVSGGIAGHQAAARAALFDAQQAVRATGKEVVIETEILWGRPLTKLMQESRTASMICVGSIGRNHAHSGEGSVAGALAGSSLCPVAVIHRSHDGTTAPTIRRVVAEADNGAVLRHAFQEARLRGVPLRAVSVQRPHSADSPGDGNRLAQAQLHRRLTRWTRLYPDVRVESAIVRGHDGRYMADNEAPGQLFVTDAHAAQVRSVYNAGSSVLTVRSGNL</sequence>
<comment type="caution">
    <text evidence="3">The sequence shown here is derived from an EMBL/GenBank/DDBJ whole genome shotgun (WGS) entry which is preliminary data.</text>
</comment>
<dbReference type="Proteomes" id="UP000051677">
    <property type="component" value="Unassembled WGS sequence"/>
</dbReference>
<comment type="similarity">
    <text evidence="1">Belongs to the universal stress protein A family.</text>
</comment>
<evidence type="ECO:0000313" key="4">
    <source>
        <dbReference type="Proteomes" id="UP000051677"/>
    </source>
</evidence>
<dbReference type="RefSeq" id="WP_055579900.1">
    <property type="nucleotide sequence ID" value="NZ_LKTM01000336.1"/>
</dbReference>
<accession>A0A0Q2QBR6</accession>
<dbReference type="Pfam" id="PF00582">
    <property type="entry name" value="Usp"/>
    <property type="match status" value="1"/>
</dbReference>
<dbReference type="STRING" id="1778.A9W97_01440"/>
<dbReference type="OrthoDB" id="3174546at2"/>
<dbReference type="EMBL" id="LKTM01000336">
    <property type="protein sequence ID" value="KQH77197.1"/>
    <property type="molecule type" value="Genomic_DNA"/>
</dbReference>
<dbReference type="PANTHER" id="PTHR46268:SF6">
    <property type="entry name" value="UNIVERSAL STRESS PROTEIN UP12"/>
    <property type="match status" value="1"/>
</dbReference>
<evidence type="ECO:0000256" key="1">
    <source>
        <dbReference type="ARBA" id="ARBA00008791"/>
    </source>
</evidence>
<name>A0A0Q2QBR6_MYCGO</name>
<feature type="domain" description="UspA" evidence="2">
    <location>
        <begin position="10"/>
        <end position="136"/>
    </location>
</feature>
<gene>
    <name evidence="3" type="ORF">AO501_12680</name>
</gene>
<evidence type="ECO:0000313" key="3">
    <source>
        <dbReference type="EMBL" id="KQH77197.1"/>
    </source>
</evidence>
<dbReference type="AlphaFoldDB" id="A0A0Q2QBR6"/>
<reference evidence="3 4" key="1">
    <citation type="submission" date="2015-10" db="EMBL/GenBank/DDBJ databases">
        <title>Mycobacterium gordonae draft genome assembly.</title>
        <authorList>
            <person name="Ustinova V."/>
            <person name="Smirnova T."/>
            <person name="Blagodatskikh K."/>
            <person name="Varlamov D."/>
            <person name="Larionova E."/>
            <person name="Chernousova L."/>
        </authorList>
    </citation>
    <scope>NUCLEOTIDE SEQUENCE [LARGE SCALE GENOMIC DNA]</scope>
    <source>
        <strain evidence="3 4">CTRI 14-8773</strain>
    </source>
</reference>
<evidence type="ECO:0000259" key="2">
    <source>
        <dbReference type="Pfam" id="PF00582"/>
    </source>
</evidence>
<proteinExistence type="inferred from homology"/>
<dbReference type="PANTHER" id="PTHR46268">
    <property type="entry name" value="STRESS RESPONSE PROTEIN NHAX"/>
    <property type="match status" value="1"/>
</dbReference>
<dbReference type="Gene3D" id="3.40.50.620">
    <property type="entry name" value="HUPs"/>
    <property type="match status" value="2"/>
</dbReference>